<protein>
    <submittedName>
        <fullName evidence="1">Uncharacterized protein</fullName>
    </submittedName>
</protein>
<organism evidence="1 2">
    <name type="scientific">Calicophoron daubneyi</name>
    <name type="common">Rumen fluke</name>
    <name type="synonym">Paramphistomum daubneyi</name>
    <dbReference type="NCBI Taxonomy" id="300641"/>
    <lineage>
        <taxon>Eukaryota</taxon>
        <taxon>Metazoa</taxon>
        <taxon>Spiralia</taxon>
        <taxon>Lophotrochozoa</taxon>
        <taxon>Platyhelminthes</taxon>
        <taxon>Trematoda</taxon>
        <taxon>Digenea</taxon>
        <taxon>Plagiorchiida</taxon>
        <taxon>Pronocephalata</taxon>
        <taxon>Paramphistomoidea</taxon>
        <taxon>Paramphistomidae</taxon>
        <taxon>Calicophoron</taxon>
    </lineage>
</organism>
<name>A0AAV2TE14_CALDB</name>
<dbReference type="AlphaFoldDB" id="A0AAV2TE14"/>
<sequence length="160" mass="18343">MLLVEDTSKRYRRLTPSPEFLHSPRRQATIGRPTRAYQLRTAHQLINAGRCTDEITDLESVGESCVPQDYPIKIIPSDIRRKSVYPNIRNRLIEQLKISPQKLHSFLLGSQIFNATDNTDSMRQLVFADLEMTPGYGIYEHSWDAPLLLRERLTGSNGFA</sequence>
<evidence type="ECO:0000313" key="1">
    <source>
        <dbReference type="EMBL" id="CAL5134309.1"/>
    </source>
</evidence>
<evidence type="ECO:0000313" key="2">
    <source>
        <dbReference type="Proteomes" id="UP001497525"/>
    </source>
</evidence>
<dbReference type="Proteomes" id="UP001497525">
    <property type="component" value="Unassembled WGS sequence"/>
</dbReference>
<proteinExistence type="predicted"/>
<reference evidence="1" key="1">
    <citation type="submission" date="2024-06" db="EMBL/GenBank/DDBJ databases">
        <authorList>
            <person name="Liu X."/>
            <person name="Lenzi L."/>
            <person name="Haldenby T S."/>
            <person name="Uol C."/>
        </authorList>
    </citation>
    <scope>NUCLEOTIDE SEQUENCE</scope>
</reference>
<gene>
    <name evidence="1" type="ORF">CDAUBV1_LOCUS7514</name>
</gene>
<accession>A0AAV2TE14</accession>
<comment type="caution">
    <text evidence="1">The sequence shown here is derived from an EMBL/GenBank/DDBJ whole genome shotgun (WGS) entry which is preliminary data.</text>
</comment>
<dbReference type="EMBL" id="CAXLJL010000190">
    <property type="protein sequence ID" value="CAL5134309.1"/>
    <property type="molecule type" value="Genomic_DNA"/>
</dbReference>